<reference evidence="2 3" key="1">
    <citation type="submission" date="2022-06" db="EMBL/GenBank/DDBJ databases">
        <title>Haloarcula sp. a new haloarchaeum isolate from saline soil.</title>
        <authorList>
            <person name="Strakova D."/>
            <person name="Galisteo C."/>
            <person name="Sanchez-Porro C."/>
            <person name="Ventosa A."/>
        </authorList>
    </citation>
    <scope>NUCLEOTIDE SEQUENCE [LARGE SCALE GENOMIC DNA]</scope>
    <source>
        <strain evidence="2 3">S1CR25-12</strain>
    </source>
</reference>
<comment type="caution">
    <text evidence="2">The sequence shown here is derived from an EMBL/GenBank/DDBJ whole genome shotgun (WGS) entry which is preliminary data.</text>
</comment>
<dbReference type="SUPFAM" id="SSF46785">
    <property type="entry name" value="Winged helix' DNA-binding domain"/>
    <property type="match status" value="1"/>
</dbReference>
<sequence>MSETRRRIRRRIDRDPGIHFRALTRGLELATGQVQYHLARLDDVTAERVNGRTHYYPPGYDAWERHTLAMLRRETARDVVVALYEGDQTRPDAVADRVGVARSTLEHHLDGLVAGDIVAKRREGNRVTLSLARPEETVALLGAVEPSLAERLTDRFERLIDSLLEEPRED</sequence>
<dbReference type="PANTHER" id="PTHR36216:SF1">
    <property type="entry name" value="HTH ARSR-TYPE DOMAIN-CONTAINING PROTEIN"/>
    <property type="match status" value="1"/>
</dbReference>
<gene>
    <name evidence="2" type="ORF">NDI56_00910</name>
</gene>
<dbReference type="CDD" id="cd00090">
    <property type="entry name" value="HTH_ARSR"/>
    <property type="match status" value="1"/>
</dbReference>
<proteinExistence type="predicted"/>
<dbReference type="EMBL" id="JAMQON010000001">
    <property type="protein sequence ID" value="MDS0257962.1"/>
    <property type="molecule type" value="Genomic_DNA"/>
</dbReference>
<protein>
    <submittedName>
        <fullName evidence="2">ArsR family transcriptional regulator</fullName>
    </submittedName>
</protein>
<organism evidence="2 3">
    <name type="scientific">Haloarcula saliterrae</name>
    <dbReference type="NCBI Taxonomy" id="2950534"/>
    <lineage>
        <taxon>Archaea</taxon>
        <taxon>Methanobacteriati</taxon>
        <taxon>Methanobacteriota</taxon>
        <taxon>Stenosarchaea group</taxon>
        <taxon>Halobacteria</taxon>
        <taxon>Halobacteriales</taxon>
        <taxon>Haloarculaceae</taxon>
        <taxon>Haloarcula</taxon>
    </lineage>
</organism>
<accession>A0ABU2F6Y4</accession>
<dbReference type="InterPro" id="IPR056504">
    <property type="entry name" value="HTH_HVO_0163_N"/>
</dbReference>
<dbReference type="InterPro" id="IPR036388">
    <property type="entry name" value="WH-like_DNA-bd_sf"/>
</dbReference>
<evidence type="ECO:0000313" key="3">
    <source>
        <dbReference type="Proteomes" id="UP001259659"/>
    </source>
</evidence>
<dbReference type="InterPro" id="IPR011991">
    <property type="entry name" value="ArsR-like_HTH"/>
</dbReference>
<keyword evidence="3" id="KW-1185">Reference proteome</keyword>
<feature type="domain" description="HVO-0163 N-terminal HTH" evidence="1">
    <location>
        <begin position="2"/>
        <end position="68"/>
    </location>
</feature>
<dbReference type="PANTHER" id="PTHR36216">
    <property type="entry name" value="TRANSCRIPTIONAL REGULATOR, TRMB"/>
    <property type="match status" value="1"/>
</dbReference>
<evidence type="ECO:0000313" key="2">
    <source>
        <dbReference type="EMBL" id="MDS0257962.1"/>
    </source>
</evidence>
<dbReference type="Gene3D" id="1.10.10.10">
    <property type="entry name" value="Winged helix-like DNA-binding domain superfamily/Winged helix DNA-binding domain"/>
    <property type="match status" value="2"/>
</dbReference>
<evidence type="ECO:0000259" key="1">
    <source>
        <dbReference type="Pfam" id="PF24266"/>
    </source>
</evidence>
<dbReference type="Proteomes" id="UP001259659">
    <property type="component" value="Unassembled WGS sequence"/>
</dbReference>
<dbReference type="Pfam" id="PF24266">
    <property type="entry name" value="HTH_HVO_0163_N"/>
    <property type="match status" value="1"/>
</dbReference>
<dbReference type="RefSeq" id="WP_310917525.1">
    <property type="nucleotide sequence ID" value="NZ_JAMQON010000001.1"/>
</dbReference>
<dbReference type="InterPro" id="IPR036390">
    <property type="entry name" value="WH_DNA-bd_sf"/>
</dbReference>
<name>A0ABU2F6Y4_9EURY</name>